<dbReference type="EMBL" id="JBHMEY010000078">
    <property type="protein sequence ID" value="MFB9098312.1"/>
    <property type="molecule type" value="Genomic_DNA"/>
</dbReference>
<evidence type="ECO:0008006" key="4">
    <source>
        <dbReference type="Google" id="ProtNLM"/>
    </source>
</evidence>
<organism evidence="2 3">
    <name type="scientific">Flavobacterium jumunjinense</name>
    <dbReference type="NCBI Taxonomy" id="998845"/>
    <lineage>
        <taxon>Bacteria</taxon>
        <taxon>Pseudomonadati</taxon>
        <taxon>Bacteroidota</taxon>
        <taxon>Flavobacteriia</taxon>
        <taxon>Flavobacteriales</taxon>
        <taxon>Flavobacteriaceae</taxon>
        <taxon>Flavobacterium</taxon>
    </lineage>
</organism>
<feature type="non-terminal residue" evidence="2">
    <location>
        <position position="230"/>
    </location>
</feature>
<evidence type="ECO:0000313" key="2">
    <source>
        <dbReference type="EMBL" id="MFB9098312.1"/>
    </source>
</evidence>
<sequence length="230" mass="26217">NQLVKVDDSSNSPQGFKDGTNTDNDFFYDANGNMTKDNNKGIGSITYNHLNLPAIIDFGSKGKIEYIYNAIGTKLEKRVTSTPEATWTNPFPTPVTNKTTYLAGFQYKDNQLEFFPHAEGYVKYQYSENSYSYVFNYTDHLGNIRVSYSDIDKNGILGNERNIGNCRIETDRKGNPSTVCDIYITSAILEESHYYPFGLKHEGYNSNNQQPNYNYKYNGQEWQSELGLNV</sequence>
<feature type="non-terminal residue" evidence="2">
    <location>
        <position position="1"/>
    </location>
</feature>
<keyword evidence="3" id="KW-1185">Reference proteome</keyword>
<reference evidence="2 3" key="1">
    <citation type="submission" date="2024-09" db="EMBL/GenBank/DDBJ databases">
        <authorList>
            <person name="Sun Q."/>
            <person name="Mori K."/>
        </authorList>
    </citation>
    <scope>NUCLEOTIDE SEQUENCE [LARGE SCALE GENOMIC DNA]</scope>
    <source>
        <strain evidence="2 3">CECT 7955</strain>
    </source>
</reference>
<name>A0ABV5GSF7_9FLAO</name>
<proteinExistence type="predicted"/>
<feature type="compositionally biased region" description="Polar residues" evidence="1">
    <location>
        <begin position="9"/>
        <end position="22"/>
    </location>
</feature>
<accession>A0ABV5GSF7</accession>
<feature type="region of interest" description="Disordered" evidence="1">
    <location>
        <begin position="1"/>
        <end position="22"/>
    </location>
</feature>
<gene>
    <name evidence="2" type="ORF">ACFFVF_17520</name>
</gene>
<evidence type="ECO:0000313" key="3">
    <source>
        <dbReference type="Proteomes" id="UP001589607"/>
    </source>
</evidence>
<evidence type="ECO:0000256" key="1">
    <source>
        <dbReference type="SAM" id="MobiDB-lite"/>
    </source>
</evidence>
<dbReference type="Proteomes" id="UP001589607">
    <property type="component" value="Unassembled WGS sequence"/>
</dbReference>
<dbReference type="Gene3D" id="2.180.10.10">
    <property type="entry name" value="RHS repeat-associated core"/>
    <property type="match status" value="1"/>
</dbReference>
<protein>
    <recommendedName>
        <fullName evidence="4">RHS repeat-associated core domain-containing protein</fullName>
    </recommendedName>
</protein>
<comment type="caution">
    <text evidence="2">The sequence shown here is derived from an EMBL/GenBank/DDBJ whole genome shotgun (WGS) entry which is preliminary data.</text>
</comment>